<dbReference type="InterPro" id="IPR003781">
    <property type="entry name" value="CoA-bd"/>
</dbReference>
<dbReference type="Pfam" id="PF13549">
    <property type="entry name" value="ATP-grasp_5"/>
    <property type="match status" value="1"/>
</dbReference>
<dbReference type="Gene3D" id="3.30.470.20">
    <property type="entry name" value="ATP-grasp fold, B domain"/>
    <property type="match status" value="1"/>
</dbReference>
<dbReference type="Proteomes" id="UP001595868">
    <property type="component" value="Unassembled WGS sequence"/>
</dbReference>
<dbReference type="SUPFAM" id="SSF51735">
    <property type="entry name" value="NAD(P)-binding Rossmann-fold domains"/>
    <property type="match status" value="1"/>
</dbReference>
<dbReference type="Gene3D" id="3.40.50.261">
    <property type="entry name" value="Succinyl-CoA synthetase domains"/>
    <property type="match status" value="2"/>
</dbReference>
<dbReference type="Gene3D" id="3.40.50.720">
    <property type="entry name" value="NAD(P)-binding Rossmann-like Domain"/>
    <property type="match status" value="1"/>
</dbReference>
<evidence type="ECO:0000313" key="4">
    <source>
        <dbReference type="EMBL" id="MFC4108584.1"/>
    </source>
</evidence>
<feature type="domain" description="ATP-grasp" evidence="2">
    <location>
        <begin position="685"/>
        <end position="900"/>
    </location>
</feature>
<name>A0ABV8KRF2_9ACTN</name>
<keyword evidence="5" id="KW-1185">Reference proteome</keyword>
<dbReference type="RefSeq" id="WP_377549055.1">
    <property type="nucleotide sequence ID" value="NZ_JBHSBN010000016.1"/>
</dbReference>
<proteinExistence type="predicted"/>
<dbReference type="Gene3D" id="3.30.1490.20">
    <property type="entry name" value="ATP-grasp fold, A domain"/>
    <property type="match status" value="1"/>
</dbReference>
<dbReference type="SMART" id="SM00881">
    <property type="entry name" value="CoA_binding"/>
    <property type="match status" value="1"/>
</dbReference>
<dbReference type="InterPro" id="IPR016102">
    <property type="entry name" value="Succinyl-CoA_synth-like"/>
</dbReference>
<dbReference type="InterPro" id="IPR032875">
    <property type="entry name" value="Succ_CoA_lig_flav_dom"/>
</dbReference>
<dbReference type="PROSITE" id="PS51186">
    <property type="entry name" value="GNAT"/>
    <property type="match status" value="1"/>
</dbReference>
<dbReference type="SUPFAM" id="SSF52210">
    <property type="entry name" value="Succinyl-CoA synthetase domains"/>
    <property type="match status" value="2"/>
</dbReference>
<feature type="domain" description="N-acetyltransferase" evidence="3">
    <location>
        <begin position="24"/>
        <end position="190"/>
    </location>
</feature>
<dbReference type="InterPro" id="IPR036291">
    <property type="entry name" value="NAD(P)-bd_dom_sf"/>
</dbReference>
<dbReference type="CDD" id="cd04301">
    <property type="entry name" value="NAT_SF"/>
    <property type="match status" value="1"/>
</dbReference>
<comment type="caution">
    <text evidence="4">The sequence shown here is derived from an EMBL/GenBank/DDBJ whole genome shotgun (WGS) entry which is preliminary data.</text>
</comment>
<dbReference type="EMBL" id="JBHSBN010000016">
    <property type="protein sequence ID" value="MFC4108584.1"/>
    <property type="molecule type" value="Genomic_DNA"/>
</dbReference>
<gene>
    <name evidence="4" type="ORF">ACFOX0_21950</name>
</gene>
<dbReference type="Pfam" id="PF13380">
    <property type="entry name" value="CoA_binding_2"/>
    <property type="match status" value="1"/>
</dbReference>
<evidence type="ECO:0000259" key="3">
    <source>
        <dbReference type="PROSITE" id="PS51186"/>
    </source>
</evidence>
<dbReference type="InterPro" id="IPR013815">
    <property type="entry name" value="ATP_grasp_subdomain_1"/>
</dbReference>
<dbReference type="InterPro" id="IPR016181">
    <property type="entry name" value="Acyl_CoA_acyltransferase"/>
</dbReference>
<keyword evidence="4" id="KW-0808">Transferase</keyword>
<sequence length="902" mass="92322">MTVTAAAVPVDPGVDALTADGGIIRIRPVDPADRADLVALHERAGIESLRMRFFAVPGPTTIGTEVDRLCRTGSPGHAALVAELGGAVVGVASYERTGADDPRAEFAVFVDERQHGRGIGTLLLEHLSASARAHGVAKLVGDVLPGNGRMLRVARDLATGGSPHYADGVVEVDLTTGADDGAQSAADERDRVAERASLRPMLAPRSVAVVGAGRHPGGIGHETLRALREYGFSGDLYAVNPHAAEVAGVRAYPSMAALPGPVDLVVVAVPAEAVTGVVAEAGAAGVPAAVVLGSGFGEAGDAGRARQAELVRIAREYGVRLVGPNCLGIVNTDPAVRLNASFTPTAPAAGGLAVASQSGAVGIALLDHATRTGCGVSSFVSLGNKADVSGNDLIAYWFDDPATRAVALYLESFGNPRKFARTVRALARRKPVLTVRSGRTAAGARAGASHTAAAAAPAVTVDALFAQAGVVRVDNLGELLDAARMLTDQPLPAGDRLAVLGNAGGINVLAADAAETAGLRLPALSDDLRRRLADLAPEAAGHDNPIDLGAGASTAAFREVAAAVAASGEVDALLVMVAATRTNDVPEILAALGPVADGNPALTTAAVVVGRPDAPPVFGARRAPVFDLPERAVQALGRAARYAAWRREPLGTRADLPGLDPAGARAAVREGLAGGGGWQPYGRTAAILAGYGIPLVPSVEVHSEQEAVAAAARLGHPVVLKSADPDLVHKSDVGGVRVGLTDEAAVRDGYRAVTAAGRPDRGALVQPMVRGQVELVAGIVHDPLFGSLVMTGLGGVLTDVLGDRAFRLVPMTDRDAGRMWRSLRSAPLLTGYRGAPPVDTDAVEDLLLRLGRLAEDLPEVAELDLNPVLVGPDGAITVDAKLRLAPIGTEPDPTLRQLRRAR</sequence>
<dbReference type="GO" id="GO:0016746">
    <property type="term" value="F:acyltransferase activity"/>
    <property type="evidence" value="ECO:0007669"/>
    <property type="project" value="UniProtKB-KW"/>
</dbReference>
<organism evidence="4 5">
    <name type="scientific">Micromonospora zhanjiangensis</name>
    <dbReference type="NCBI Taxonomy" id="1522057"/>
    <lineage>
        <taxon>Bacteria</taxon>
        <taxon>Bacillati</taxon>
        <taxon>Actinomycetota</taxon>
        <taxon>Actinomycetes</taxon>
        <taxon>Micromonosporales</taxon>
        <taxon>Micromonosporaceae</taxon>
        <taxon>Micromonospora</taxon>
    </lineage>
</organism>
<keyword evidence="1" id="KW-0067">ATP-binding</keyword>
<keyword evidence="1" id="KW-0547">Nucleotide-binding</keyword>
<accession>A0ABV8KRF2</accession>
<protein>
    <submittedName>
        <fullName evidence="4">GNAT family N-acetyltransferase</fullName>
        <ecNumber evidence="4">2.3.1.-</ecNumber>
    </submittedName>
</protein>
<dbReference type="PROSITE" id="PS50975">
    <property type="entry name" value="ATP_GRASP"/>
    <property type="match status" value="1"/>
</dbReference>
<dbReference type="SUPFAM" id="SSF56059">
    <property type="entry name" value="Glutathione synthetase ATP-binding domain-like"/>
    <property type="match status" value="1"/>
</dbReference>
<evidence type="ECO:0000259" key="2">
    <source>
        <dbReference type="PROSITE" id="PS50975"/>
    </source>
</evidence>
<dbReference type="PANTHER" id="PTHR42793">
    <property type="entry name" value="COA BINDING DOMAIN CONTAINING PROTEIN"/>
    <property type="match status" value="1"/>
</dbReference>
<dbReference type="Pfam" id="PF13607">
    <property type="entry name" value="Succ_CoA_lig"/>
    <property type="match status" value="1"/>
</dbReference>
<keyword evidence="4" id="KW-0012">Acyltransferase</keyword>
<evidence type="ECO:0000313" key="5">
    <source>
        <dbReference type="Proteomes" id="UP001595868"/>
    </source>
</evidence>
<dbReference type="SUPFAM" id="SSF55729">
    <property type="entry name" value="Acyl-CoA N-acyltransferases (Nat)"/>
    <property type="match status" value="1"/>
</dbReference>
<dbReference type="PANTHER" id="PTHR42793:SF1">
    <property type="entry name" value="PEPTIDYL-LYSINE N-ACETYLTRANSFERASE PATZ"/>
    <property type="match status" value="1"/>
</dbReference>
<dbReference type="EC" id="2.3.1.-" evidence="4"/>
<reference evidence="5" key="1">
    <citation type="journal article" date="2019" name="Int. J. Syst. Evol. Microbiol.">
        <title>The Global Catalogue of Microorganisms (GCM) 10K type strain sequencing project: providing services to taxonomists for standard genome sequencing and annotation.</title>
        <authorList>
            <consortium name="The Broad Institute Genomics Platform"/>
            <consortium name="The Broad Institute Genome Sequencing Center for Infectious Disease"/>
            <person name="Wu L."/>
            <person name="Ma J."/>
        </authorList>
    </citation>
    <scope>NUCLEOTIDE SEQUENCE [LARGE SCALE GENOMIC DNA]</scope>
    <source>
        <strain evidence="5">2902at01</strain>
    </source>
</reference>
<dbReference type="Gene3D" id="3.40.630.30">
    <property type="match status" value="1"/>
</dbReference>
<dbReference type="InterPro" id="IPR011761">
    <property type="entry name" value="ATP-grasp"/>
</dbReference>
<dbReference type="Pfam" id="PF00583">
    <property type="entry name" value="Acetyltransf_1"/>
    <property type="match status" value="1"/>
</dbReference>
<dbReference type="InterPro" id="IPR000182">
    <property type="entry name" value="GNAT_dom"/>
</dbReference>
<evidence type="ECO:0000256" key="1">
    <source>
        <dbReference type="PROSITE-ProRule" id="PRU00409"/>
    </source>
</evidence>